<sequence>MLNRRSGEVETHLVHPEPSPIAPTAPITGAGRRAGDPGGRTWAQTRELLLASLVAPVRPPTRVVTVLAGAVLLAETTGLVVRRACAVGSCSEVAGSWALRWDMDALGSVPRALITGLLAVAALGCLRGFRRAGHGGAAVWWAVLGAGCAALTVAKQTSLHSLVEGRLAGLLPGIDIQLLFVVTSLVGLLTVLVAGRWVRRETRTVVVTWLGLYALASVGLAAVTVVLAPLGSVVADLATWVEECGEGLAAVGLLAAVRVSTRDLGRRRPTPTTPNDHAP</sequence>
<keyword evidence="2" id="KW-0812">Transmembrane</keyword>
<evidence type="ECO:0000313" key="4">
    <source>
        <dbReference type="Proteomes" id="UP001373496"/>
    </source>
</evidence>
<feature type="transmembrane region" description="Helical" evidence="2">
    <location>
        <begin position="138"/>
        <end position="156"/>
    </location>
</feature>
<feature type="transmembrane region" description="Helical" evidence="2">
    <location>
        <begin position="210"/>
        <end position="231"/>
    </location>
</feature>
<dbReference type="RefSeq" id="WP_225234220.1">
    <property type="nucleotide sequence ID" value="NZ_JBAPLV010000050.1"/>
</dbReference>
<feature type="transmembrane region" description="Helical" evidence="2">
    <location>
        <begin position="176"/>
        <end position="198"/>
    </location>
</feature>
<feature type="compositionally biased region" description="Basic and acidic residues" evidence="1">
    <location>
        <begin position="1"/>
        <end position="15"/>
    </location>
</feature>
<accession>A0ABU8ECN8</accession>
<feature type="region of interest" description="Disordered" evidence="1">
    <location>
        <begin position="1"/>
        <end position="38"/>
    </location>
</feature>
<keyword evidence="2" id="KW-0472">Membrane</keyword>
<proteinExistence type="predicted"/>
<protein>
    <recommendedName>
        <fullName evidence="5">DUF998 domain-containing protein</fullName>
    </recommendedName>
</protein>
<gene>
    <name evidence="3" type="ORF">UXQ13_23180</name>
</gene>
<evidence type="ECO:0000256" key="1">
    <source>
        <dbReference type="SAM" id="MobiDB-lite"/>
    </source>
</evidence>
<keyword evidence="2" id="KW-1133">Transmembrane helix</keyword>
<evidence type="ECO:0000256" key="2">
    <source>
        <dbReference type="SAM" id="Phobius"/>
    </source>
</evidence>
<feature type="transmembrane region" description="Helical" evidence="2">
    <location>
        <begin position="109"/>
        <end position="126"/>
    </location>
</feature>
<evidence type="ECO:0000313" key="3">
    <source>
        <dbReference type="EMBL" id="MEI4281396.1"/>
    </source>
</evidence>
<keyword evidence="4" id="KW-1185">Reference proteome</keyword>
<dbReference type="Proteomes" id="UP001373496">
    <property type="component" value="Unassembled WGS sequence"/>
</dbReference>
<reference evidence="3 4" key="1">
    <citation type="submission" date="2024-03" db="EMBL/GenBank/DDBJ databases">
        <title>Draft genome sequence of Klenkia terrae.</title>
        <authorList>
            <person name="Duangmal K."/>
            <person name="Chantavorakit T."/>
        </authorList>
    </citation>
    <scope>NUCLEOTIDE SEQUENCE [LARGE SCALE GENOMIC DNA]</scope>
    <source>
        <strain evidence="3 4">JCM 17786</strain>
    </source>
</reference>
<organism evidence="3 4">
    <name type="scientific">Klenkia terrae</name>
    <dbReference type="NCBI Taxonomy" id="1052259"/>
    <lineage>
        <taxon>Bacteria</taxon>
        <taxon>Bacillati</taxon>
        <taxon>Actinomycetota</taxon>
        <taxon>Actinomycetes</taxon>
        <taxon>Geodermatophilales</taxon>
        <taxon>Geodermatophilaceae</taxon>
        <taxon>Klenkia</taxon>
    </lineage>
</organism>
<dbReference type="EMBL" id="JBAPLV010000050">
    <property type="protein sequence ID" value="MEI4281396.1"/>
    <property type="molecule type" value="Genomic_DNA"/>
</dbReference>
<evidence type="ECO:0008006" key="5">
    <source>
        <dbReference type="Google" id="ProtNLM"/>
    </source>
</evidence>
<comment type="caution">
    <text evidence="3">The sequence shown here is derived from an EMBL/GenBank/DDBJ whole genome shotgun (WGS) entry which is preliminary data.</text>
</comment>
<name>A0ABU8ECN8_9ACTN</name>